<evidence type="ECO:0000256" key="1">
    <source>
        <dbReference type="ARBA" id="ARBA00004651"/>
    </source>
</evidence>
<dbReference type="KEGG" id="dfo:Dform_01583"/>
<evidence type="ECO:0000256" key="2">
    <source>
        <dbReference type="ARBA" id="ARBA00022475"/>
    </source>
</evidence>
<feature type="transmembrane region" description="Helical" evidence="8">
    <location>
        <begin position="195"/>
        <end position="215"/>
    </location>
</feature>
<feature type="transmembrane region" description="Helical" evidence="8">
    <location>
        <begin position="328"/>
        <end position="347"/>
    </location>
</feature>
<dbReference type="STRING" id="1839801.Dform_01583"/>
<dbReference type="GO" id="GO:0000030">
    <property type="term" value="F:mannosyltransferase activity"/>
    <property type="evidence" value="ECO:0007669"/>
    <property type="project" value="InterPro"/>
</dbReference>
<dbReference type="UniPathway" id="UPA00378"/>
<dbReference type="InterPro" id="IPR050297">
    <property type="entry name" value="LipidA_mod_glycosyltrf_83"/>
</dbReference>
<keyword evidence="2" id="KW-1003">Cell membrane</keyword>
<evidence type="ECO:0000259" key="9">
    <source>
        <dbReference type="Pfam" id="PF02366"/>
    </source>
</evidence>
<feature type="transmembrane region" description="Helical" evidence="8">
    <location>
        <begin position="301"/>
        <end position="322"/>
    </location>
</feature>
<dbReference type="InterPro" id="IPR003342">
    <property type="entry name" value="ArnT-like_N"/>
</dbReference>
<dbReference type="GO" id="GO:0016763">
    <property type="term" value="F:pentosyltransferase activity"/>
    <property type="evidence" value="ECO:0007669"/>
    <property type="project" value="TreeGrafter"/>
</dbReference>
<evidence type="ECO:0000313" key="10">
    <source>
        <dbReference type="EMBL" id="APV44904.1"/>
    </source>
</evidence>
<keyword evidence="3 10" id="KW-0328">Glycosyltransferase</keyword>
<sequence length="417" mass="47817">MTKIKTALKRFAGWKHAWLLAILIASMILHLGLLWFPKDLVLDEQYYIVSARDYLVQGVLHQPEHPPLGKVIITFGMQVFGDNQFGWRFMPALFGVGSVFFFYLILRRFNFSNLATNLAVTLFAFENSVFTMASVAMLDIFNVFFMLAGLWAYLARRYPLAVVFLVMSTLVKLTGLLGIVIIGIHWLVFRRDKALQLAVSGLVAYVVAILAVPVMEFALAGEWSNPLTRAAQLFTIPATITFANSTHPSALHPWQWVLGYHVMPFWWTPQYMSAVTPTVWAATIPVFGWTTWLSWWRRNEAAVFAAAWIFATLILWIIIGGITNRITYIFYFVPIVGGIILGLALFIDKAMAWAKRPRQLLLSIDNKPRFKDRLVAWSRRRNWKKITGVTLAVFMTVHVILFWVFSPFNWLWPVIHP</sequence>
<dbReference type="GO" id="GO:0006493">
    <property type="term" value="P:protein O-linked glycosylation"/>
    <property type="evidence" value="ECO:0007669"/>
    <property type="project" value="InterPro"/>
</dbReference>
<dbReference type="GO" id="GO:0009103">
    <property type="term" value="P:lipopolysaccharide biosynthetic process"/>
    <property type="evidence" value="ECO:0007669"/>
    <property type="project" value="UniProtKB-ARBA"/>
</dbReference>
<dbReference type="Pfam" id="PF02366">
    <property type="entry name" value="PMT"/>
    <property type="match status" value="1"/>
</dbReference>
<evidence type="ECO:0000313" key="11">
    <source>
        <dbReference type="Proteomes" id="UP000185934"/>
    </source>
</evidence>
<reference evidence="11" key="1">
    <citation type="submission" date="2016-11" db="EMBL/GenBank/DDBJ databases">
        <title>Dehalogenimonas formicexedens sp. nov., a chlorinated alkane respiring bacterium isolated from contaminated groundwater.</title>
        <authorList>
            <person name="Key T.A."/>
            <person name="Bowman K.S."/>
            <person name="Lee I."/>
            <person name="Chun J."/>
            <person name="Albuquerque L."/>
            <person name="da Costa M.S."/>
            <person name="Rainey F.A."/>
            <person name="Moe W.M."/>
        </authorList>
    </citation>
    <scope>NUCLEOTIDE SEQUENCE [LARGE SCALE GENOMIC DNA]</scope>
    <source>
        <strain evidence="11">NSZ-14</strain>
    </source>
</reference>
<feature type="transmembrane region" description="Helical" evidence="8">
    <location>
        <begin position="271"/>
        <end position="289"/>
    </location>
</feature>
<organism evidence="10 11">
    <name type="scientific">Dehalogenimonas formicexedens</name>
    <dbReference type="NCBI Taxonomy" id="1839801"/>
    <lineage>
        <taxon>Bacteria</taxon>
        <taxon>Bacillati</taxon>
        <taxon>Chloroflexota</taxon>
        <taxon>Dehalococcoidia</taxon>
        <taxon>Dehalococcoidales</taxon>
        <taxon>Dehalococcoidaceae</taxon>
        <taxon>Dehalogenimonas</taxon>
    </lineage>
</organism>
<protein>
    <submittedName>
        <fullName evidence="10">Dolichyl-phosphate-mannose-protein mannosyltransferase</fullName>
    </submittedName>
</protein>
<keyword evidence="11" id="KW-1185">Reference proteome</keyword>
<proteinExistence type="predicted"/>
<evidence type="ECO:0000256" key="6">
    <source>
        <dbReference type="ARBA" id="ARBA00022989"/>
    </source>
</evidence>
<feature type="transmembrane region" description="Helical" evidence="8">
    <location>
        <begin position="160"/>
        <end position="188"/>
    </location>
</feature>
<keyword evidence="7 8" id="KW-0472">Membrane</keyword>
<comment type="subcellular location">
    <subcellularLocation>
        <location evidence="1">Cell membrane</location>
        <topology evidence="1">Multi-pass membrane protein</topology>
    </subcellularLocation>
</comment>
<gene>
    <name evidence="10" type="ORF">Dform_01583</name>
</gene>
<dbReference type="GO" id="GO:0005886">
    <property type="term" value="C:plasma membrane"/>
    <property type="evidence" value="ECO:0007669"/>
    <property type="project" value="UniProtKB-SubCell"/>
</dbReference>
<dbReference type="PANTHER" id="PTHR33908:SF11">
    <property type="entry name" value="MEMBRANE PROTEIN"/>
    <property type="match status" value="1"/>
</dbReference>
<evidence type="ECO:0000256" key="7">
    <source>
        <dbReference type="ARBA" id="ARBA00023136"/>
    </source>
</evidence>
<dbReference type="PANTHER" id="PTHR33908">
    <property type="entry name" value="MANNOSYLTRANSFERASE YKCB-RELATED"/>
    <property type="match status" value="1"/>
</dbReference>
<keyword evidence="5 8" id="KW-0812">Transmembrane</keyword>
<feature type="transmembrane region" description="Helical" evidence="8">
    <location>
        <begin position="386"/>
        <end position="405"/>
    </location>
</feature>
<keyword evidence="6 8" id="KW-1133">Transmembrane helix</keyword>
<dbReference type="AlphaFoldDB" id="A0A1P8F8W2"/>
<evidence type="ECO:0000256" key="8">
    <source>
        <dbReference type="SAM" id="Phobius"/>
    </source>
</evidence>
<dbReference type="OrthoDB" id="142814at2"/>
<dbReference type="EMBL" id="CP018258">
    <property type="protein sequence ID" value="APV44904.1"/>
    <property type="molecule type" value="Genomic_DNA"/>
</dbReference>
<feature type="transmembrane region" description="Helical" evidence="8">
    <location>
        <begin position="12"/>
        <end position="36"/>
    </location>
</feature>
<dbReference type="Proteomes" id="UP000185934">
    <property type="component" value="Chromosome"/>
</dbReference>
<evidence type="ECO:0000256" key="4">
    <source>
        <dbReference type="ARBA" id="ARBA00022679"/>
    </source>
</evidence>
<accession>A0A1P8F8W2</accession>
<evidence type="ECO:0000256" key="5">
    <source>
        <dbReference type="ARBA" id="ARBA00022692"/>
    </source>
</evidence>
<evidence type="ECO:0000256" key="3">
    <source>
        <dbReference type="ARBA" id="ARBA00022676"/>
    </source>
</evidence>
<feature type="transmembrane region" description="Helical" evidence="8">
    <location>
        <begin position="127"/>
        <end position="154"/>
    </location>
</feature>
<keyword evidence="4 10" id="KW-0808">Transferase</keyword>
<feature type="domain" description="ArnT-like N-terminal" evidence="9">
    <location>
        <begin position="24"/>
        <end position="218"/>
    </location>
</feature>
<name>A0A1P8F8W2_9CHLR</name>
<dbReference type="RefSeq" id="WP_076004515.1">
    <property type="nucleotide sequence ID" value="NZ_CP018258.1"/>
</dbReference>
<feature type="transmembrane region" description="Helical" evidence="8">
    <location>
        <begin position="85"/>
        <end position="106"/>
    </location>
</feature>